<feature type="compositionally biased region" description="Basic and acidic residues" evidence="4">
    <location>
        <begin position="768"/>
        <end position="786"/>
    </location>
</feature>
<feature type="region of interest" description="Disordered" evidence="4">
    <location>
        <begin position="768"/>
        <end position="821"/>
    </location>
</feature>
<dbReference type="GO" id="GO:0005737">
    <property type="term" value="C:cytoplasm"/>
    <property type="evidence" value="ECO:0007669"/>
    <property type="project" value="UniProtKB-SubCell"/>
</dbReference>
<dbReference type="GO" id="GO:0005815">
    <property type="term" value="C:microtubule organizing center"/>
    <property type="evidence" value="ECO:0007669"/>
    <property type="project" value="InterPro"/>
</dbReference>
<feature type="compositionally biased region" description="Basic and acidic residues" evidence="4">
    <location>
        <begin position="812"/>
        <end position="821"/>
    </location>
</feature>
<feature type="compositionally biased region" description="Low complexity" evidence="4">
    <location>
        <begin position="494"/>
        <end position="524"/>
    </location>
</feature>
<comment type="caution">
    <text evidence="6">The sequence shown here is derived from an EMBL/GenBank/DDBJ whole genome shotgun (WGS) entry which is preliminary data.</text>
</comment>
<dbReference type="AlphaFoldDB" id="A0A2R5GMN6"/>
<name>A0A2R5GMN6_9STRA</name>
<evidence type="ECO:0000313" key="7">
    <source>
        <dbReference type="Proteomes" id="UP000241890"/>
    </source>
</evidence>
<feature type="coiled-coil region" evidence="3">
    <location>
        <begin position="358"/>
        <end position="402"/>
    </location>
</feature>
<feature type="compositionally biased region" description="Low complexity" evidence="4">
    <location>
        <begin position="790"/>
        <end position="799"/>
    </location>
</feature>
<dbReference type="InterPro" id="IPR012943">
    <property type="entry name" value="Cnn_1N"/>
</dbReference>
<gene>
    <name evidence="6" type="ORF">FCC1311_083752</name>
</gene>
<dbReference type="OrthoDB" id="10255000at2759"/>
<evidence type="ECO:0000313" key="6">
    <source>
        <dbReference type="EMBL" id="GBG32150.1"/>
    </source>
</evidence>
<organism evidence="6 7">
    <name type="scientific">Hondaea fermentalgiana</name>
    <dbReference type="NCBI Taxonomy" id="2315210"/>
    <lineage>
        <taxon>Eukaryota</taxon>
        <taxon>Sar</taxon>
        <taxon>Stramenopiles</taxon>
        <taxon>Bigyra</taxon>
        <taxon>Labyrinthulomycetes</taxon>
        <taxon>Thraustochytrida</taxon>
        <taxon>Thraustochytriidae</taxon>
        <taxon>Hondaea</taxon>
    </lineage>
</organism>
<feature type="compositionally biased region" description="Polar residues" evidence="4">
    <location>
        <begin position="526"/>
        <end position="535"/>
    </location>
</feature>
<feature type="coiled-coil region" evidence="3">
    <location>
        <begin position="56"/>
        <end position="138"/>
    </location>
</feature>
<keyword evidence="3" id="KW-0175">Coiled coil</keyword>
<dbReference type="Pfam" id="PF07989">
    <property type="entry name" value="Cnn_1N"/>
    <property type="match status" value="1"/>
</dbReference>
<evidence type="ECO:0000256" key="2">
    <source>
        <dbReference type="ARBA" id="ARBA00022490"/>
    </source>
</evidence>
<dbReference type="Proteomes" id="UP000241890">
    <property type="component" value="Unassembled WGS sequence"/>
</dbReference>
<feature type="coiled-coil region" evidence="3">
    <location>
        <begin position="567"/>
        <end position="697"/>
    </location>
</feature>
<accession>A0A2R5GMN6</accession>
<protein>
    <recommendedName>
        <fullName evidence="5">Centrosomin N-terminal motif 1 domain-containing protein</fullName>
    </recommendedName>
</protein>
<feature type="region of interest" description="Disordered" evidence="4">
    <location>
        <begin position="483"/>
        <end position="535"/>
    </location>
</feature>
<dbReference type="InParanoid" id="A0A2R5GMN6"/>
<evidence type="ECO:0000256" key="1">
    <source>
        <dbReference type="ARBA" id="ARBA00004496"/>
    </source>
</evidence>
<keyword evidence="7" id="KW-1185">Reference proteome</keyword>
<evidence type="ECO:0000256" key="3">
    <source>
        <dbReference type="SAM" id="Coils"/>
    </source>
</evidence>
<comment type="subcellular location">
    <subcellularLocation>
        <location evidence="1">Cytoplasm</location>
    </subcellularLocation>
</comment>
<proteinExistence type="predicted"/>
<dbReference type="SUPFAM" id="SSF57997">
    <property type="entry name" value="Tropomyosin"/>
    <property type="match status" value="1"/>
</dbReference>
<feature type="coiled-coil region" evidence="3">
    <location>
        <begin position="163"/>
        <end position="306"/>
    </location>
</feature>
<evidence type="ECO:0000256" key="4">
    <source>
        <dbReference type="SAM" id="MobiDB-lite"/>
    </source>
</evidence>
<feature type="domain" description="Centrosomin N-terminal motif 1" evidence="5">
    <location>
        <begin position="21"/>
        <end position="92"/>
    </location>
</feature>
<reference evidence="6 7" key="1">
    <citation type="submission" date="2017-12" db="EMBL/GenBank/DDBJ databases">
        <title>Sequencing, de novo assembly and annotation of complete genome of a new Thraustochytrid species, strain FCC1311.</title>
        <authorList>
            <person name="Sedici K."/>
            <person name="Godart F."/>
            <person name="Aiese Cigliano R."/>
            <person name="Sanseverino W."/>
            <person name="Barakat M."/>
            <person name="Ortet P."/>
            <person name="Marechal E."/>
            <person name="Cagnac O."/>
            <person name="Amato A."/>
        </authorList>
    </citation>
    <scope>NUCLEOTIDE SEQUENCE [LARGE SCALE GENOMIC DNA]</scope>
</reference>
<evidence type="ECO:0000259" key="5">
    <source>
        <dbReference type="Pfam" id="PF07989"/>
    </source>
</evidence>
<keyword evidence="2" id="KW-0963">Cytoplasm</keyword>
<sequence length="972" mass="110019">MDGGSPPRLGPAVAAVGVSGQRGELEKLSKENFNLKLRIFYLEERVAKLRKGGETDESLEQEVLQQKVLLEEKQQELDERNLLLVKARNAIEGLQTDLALCSAELDEARNVEIPVELLREKEQEIDALRHKIRELDERDRKRLEDVLTLNEQVRELEPEKKRAADLDLALAEANSTLADAERALLQRDARIEEIRAEHTKLARENETLRAQVVEGARALGEQRSQEAEAMSKLQETARNEEARVNKLTQLLKQCEQERDQSERAAALAERKTEELARELEDARAAQDDLQATTRRLERDNARLRETYATKEHSLRREGDLRQQELRHAQNEKVLALTSELAQLKGKVNAVEFARDEAYRQVEAERSRAEAREAEASEARAAVKDLQNKLAIETKASKEATAQLRESLANSVNREKEFQRQVRLREVLGSRADTSIQGAVPDHASFISSSSSLFGDDLVIDELADHRGERASLANTAIAERPEPRTWVADESGLSRRSAGPRSPRSQSQSHESSSAAAAAQLRQSRISHTSHVSHTSLAAPAGGEVVLRLEDLQDLKNLFTKKGLEMERKWRAKLKRIADQLERAETQLEHAESKLGFFMQSMQSMANSSSTHLKGQARSMEKRYNELLSELRSERKEKEDRVRVLEARAHRSAEEKEALHDQLGAARERAAVAEGEARQIRAELEAVREEKYRLDKRLEELHGAQSTVEECNRVLSLELEDRGRRVEDLTDSQNAMKHQLRTLRDELHAKKQTVATLERKLDHAARKLEARDSQLRESKSRLDRALLDPSSSSSSSSSSYRDLHGGQHPSKMHAENLRGHDEFERKILRQVKETERAIQSSGSTSLHRVNNSFARNEFNGDRDASFLLYEALCRGEDTFAGVLDAVAALVEKTHTLVSRHGQAASYDLRDLLSENQRLALDVQRLGKDMYSLHQRLRQSIRDQFGKSRKRQFASGIVRRYSGTNGNLNAAMA</sequence>
<dbReference type="EMBL" id="BEYU01000115">
    <property type="protein sequence ID" value="GBG32150.1"/>
    <property type="molecule type" value="Genomic_DNA"/>
</dbReference>